<gene>
    <name evidence="2" type="ORF">SAMN05421507_101795</name>
</gene>
<evidence type="ECO:0000313" key="2">
    <source>
        <dbReference type="EMBL" id="SDN94443.1"/>
    </source>
</evidence>
<keyword evidence="3" id="KW-1185">Reference proteome</keyword>
<evidence type="ECO:0000256" key="1">
    <source>
        <dbReference type="SAM" id="MobiDB-lite"/>
    </source>
</evidence>
<dbReference type="STRING" id="641025.SAMN05421507_101795"/>
<organism evidence="2 3">
    <name type="scientific">Lentzea jiangxiensis</name>
    <dbReference type="NCBI Taxonomy" id="641025"/>
    <lineage>
        <taxon>Bacteria</taxon>
        <taxon>Bacillati</taxon>
        <taxon>Actinomycetota</taxon>
        <taxon>Actinomycetes</taxon>
        <taxon>Pseudonocardiales</taxon>
        <taxon>Pseudonocardiaceae</taxon>
        <taxon>Lentzea</taxon>
    </lineage>
</organism>
<feature type="compositionally biased region" description="Low complexity" evidence="1">
    <location>
        <begin position="254"/>
        <end position="269"/>
    </location>
</feature>
<protein>
    <recommendedName>
        <fullName evidence="4">PPE family protein</fullName>
    </recommendedName>
</protein>
<evidence type="ECO:0008006" key="4">
    <source>
        <dbReference type="Google" id="ProtNLM"/>
    </source>
</evidence>
<dbReference type="RefSeq" id="WP_090095199.1">
    <property type="nucleotide sequence ID" value="NZ_FNIX01000001.1"/>
</dbReference>
<feature type="compositionally biased region" description="Low complexity" evidence="1">
    <location>
        <begin position="202"/>
        <end position="214"/>
    </location>
</feature>
<feature type="compositionally biased region" description="Gly residues" evidence="1">
    <location>
        <begin position="296"/>
        <end position="342"/>
    </location>
</feature>
<reference evidence="3" key="1">
    <citation type="submission" date="2016-10" db="EMBL/GenBank/DDBJ databases">
        <authorList>
            <person name="Varghese N."/>
            <person name="Submissions S."/>
        </authorList>
    </citation>
    <scope>NUCLEOTIDE SEQUENCE [LARGE SCALE GENOMIC DNA]</scope>
    <source>
        <strain evidence="3">CGMCC 4.6609</strain>
    </source>
</reference>
<dbReference type="InterPro" id="IPR038332">
    <property type="entry name" value="PPE_sf"/>
</dbReference>
<evidence type="ECO:0000313" key="3">
    <source>
        <dbReference type="Proteomes" id="UP000199691"/>
    </source>
</evidence>
<dbReference type="EMBL" id="FNIX01000001">
    <property type="protein sequence ID" value="SDN94443.1"/>
    <property type="molecule type" value="Genomic_DNA"/>
</dbReference>
<feature type="region of interest" description="Disordered" evidence="1">
    <location>
        <begin position="184"/>
        <end position="424"/>
    </location>
</feature>
<proteinExistence type="predicted"/>
<accession>A0A1H0FIE0</accession>
<dbReference type="AlphaFoldDB" id="A0A1H0FIE0"/>
<dbReference type="Proteomes" id="UP000199691">
    <property type="component" value="Unassembled WGS sequence"/>
</dbReference>
<feature type="compositionally biased region" description="Polar residues" evidence="1">
    <location>
        <begin position="190"/>
        <end position="201"/>
    </location>
</feature>
<dbReference type="Gene3D" id="1.20.1260.20">
    <property type="entry name" value="PPE superfamily"/>
    <property type="match status" value="1"/>
</dbReference>
<feature type="compositionally biased region" description="Gly residues" evidence="1">
    <location>
        <begin position="350"/>
        <end position="393"/>
    </location>
</feature>
<dbReference type="OrthoDB" id="3664672at2"/>
<feature type="compositionally biased region" description="Pro residues" evidence="1">
    <location>
        <begin position="270"/>
        <end position="282"/>
    </location>
</feature>
<sequence>MAPVVKPSVPTPNANYPGQQHEQMKAQVTQNYVPDTATAVSDAWLKIGNTFKDLATDFSILVNGSQSAWTGKAAEGVRAALGKVGTFAENTGEGFTNTSKAIAQQRDAAIQANKSMPDPVKFDPLSIAGDWLTNKGGMVNPVMMVGAPIEMMATYNKQQGAKEEAVQVMQTRDNTMMSAAMSMPTMESTPQVTHDQGVTQASSTNSSHSLSNVNASQRFSSTSNAGMPSTPSGINNGTTNASWAAPQVKYPSLQPGGNNQNNPGGQNRPPFTPPGMLPPGMRPPGGGLQGRPPGSGPGGPGMRPGGPGGPGGGAGGGAGGGRGMGGPGGMGGGMGAGRGMGSFGPSTPGGSAGVMGPGGGAGAAGGAGGGSGRAGAAGAGGMGAGGAGQGGQGGEDKEHKSNYLVPTDEFFDDDRMVAPPVIGG</sequence>
<name>A0A1H0FIE0_9PSEU</name>
<feature type="compositionally biased region" description="Polar residues" evidence="1">
    <location>
        <begin position="215"/>
        <end position="242"/>
    </location>
</feature>